<dbReference type="PANTHER" id="PTHR43790:SF9">
    <property type="entry name" value="GALACTOFURANOSE TRANSPORTER ATP-BINDING PROTEIN YTFR"/>
    <property type="match status" value="1"/>
</dbReference>
<dbReference type="Proteomes" id="UP000195221">
    <property type="component" value="Unassembled WGS sequence"/>
</dbReference>
<evidence type="ECO:0000256" key="4">
    <source>
        <dbReference type="ARBA" id="ARBA00022597"/>
    </source>
</evidence>
<dbReference type="PROSITE" id="PS50893">
    <property type="entry name" value="ABC_TRANSPORTER_2"/>
    <property type="match status" value="2"/>
</dbReference>
<organism evidence="9 10">
    <name type="scientific">Caballeronia sordidicola</name>
    <name type="common">Burkholderia sordidicola</name>
    <dbReference type="NCBI Taxonomy" id="196367"/>
    <lineage>
        <taxon>Bacteria</taxon>
        <taxon>Pseudomonadati</taxon>
        <taxon>Pseudomonadota</taxon>
        <taxon>Betaproteobacteria</taxon>
        <taxon>Burkholderiales</taxon>
        <taxon>Burkholderiaceae</taxon>
        <taxon>Caballeronia</taxon>
    </lineage>
</organism>
<dbReference type="GO" id="GO:0005524">
    <property type="term" value="F:ATP binding"/>
    <property type="evidence" value="ECO:0007669"/>
    <property type="project" value="UniProtKB-KW"/>
</dbReference>
<proteinExistence type="predicted"/>
<dbReference type="InterPro" id="IPR017871">
    <property type="entry name" value="ABC_transporter-like_CS"/>
</dbReference>
<dbReference type="PROSITE" id="PS00211">
    <property type="entry name" value="ABC_TRANSPORTER_1"/>
    <property type="match status" value="1"/>
</dbReference>
<keyword evidence="2" id="KW-1003">Cell membrane</keyword>
<dbReference type="InterPro" id="IPR050107">
    <property type="entry name" value="ABC_carbohydrate_import_ATPase"/>
</dbReference>
<accession>A0A242N5T3</accession>
<feature type="domain" description="ABC transporter" evidence="8">
    <location>
        <begin position="267"/>
        <end position="522"/>
    </location>
</feature>
<dbReference type="SMART" id="SM00382">
    <property type="entry name" value="AAA"/>
    <property type="match status" value="2"/>
</dbReference>
<protein>
    <submittedName>
        <fullName evidence="9">Ribose ABC transport system, ATP-binding protein RbsA</fullName>
    </submittedName>
</protein>
<sequence length="524" mass="55793">MMPILTADQITKRYGGVVALESVSIELNVGEVLGLLGANGSGKSTLSSILAGDNRPDAGLLRVGGVDLEPGSPAAARAAGIAIAHQHPGLAPDLPVWENVHLGAEICGPGKFLNRALARKKAGELLESLRPHWDLDAPAGKLTAADQQLVEIAKSLALEPRVLILDEPTAALAAAEVESLMRKIGVLASHGTSIVFISHRMAEVEAVCDRVVVLCNGRLAGEMAVSERIDEAQVIAWMGGTGGGAAAAHVHERGHQTEVRAPSLQRLRGAHLTTGDAAAEPALSARGLQAGTRLRGADFDVRQGEILGIAGLQGHGQEELLDALAGYRKLDEGHVKLYGAPLIPRSPRQMIDAGVCLVPNDRHRQGLWLEQSVEFNLAQVGVNFEKHAWRLRRVSKRRFVDDVVARLRIKTSDVRQPVRTLSGGNQQKVVIGRWLDARVNVRVLLLSDPTKGVDVIARKEIYEAVGLLADAGAAVIVYASDTAELLAVCDRLIVLYEGRVVAQLEGNDMNESQVTSALFGRSAA</sequence>
<evidence type="ECO:0000313" key="10">
    <source>
        <dbReference type="Proteomes" id="UP000195221"/>
    </source>
</evidence>
<dbReference type="GO" id="GO:0016887">
    <property type="term" value="F:ATP hydrolysis activity"/>
    <property type="evidence" value="ECO:0007669"/>
    <property type="project" value="InterPro"/>
</dbReference>
<evidence type="ECO:0000256" key="2">
    <source>
        <dbReference type="ARBA" id="ARBA00022475"/>
    </source>
</evidence>
<dbReference type="InterPro" id="IPR003593">
    <property type="entry name" value="AAA+_ATPase"/>
</dbReference>
<evidence type="ECO:0000256" key="7">
    <source>
        <dbReference type="ARBA" id="ARBA00022840"/>
    </source>
</evidence>
<dbReference type="AlphaFoldDB" id="A0A242N5T3"/>
<keyword evidence="5" id="KW-0677">Repeat</keyword>
<feature type="domain" description="ABC transporter" evidence="8">
    <location>
        <begin position="5"/>
        <end position="241"/>
    </location>
</feature>
<dbReference type="Pfam" id="PF00005">
    <property type="entry name" value="ABC_tran"/>
    <property type="match status" value="2"/>
</dbReference>
<dbReference type="PANTHER" id="PTHR43790">
    <property type="entry name" value="CARBOHYDRATE TRANSPORT ATP-BINDING PROTEIN MG119-RELATED"/>
    <property type="match status" value="1"/>
</dbReference>
<reference evidence="9 10" key="1">
    <citation type="submission" date="2017-03" db="EMBL/GenBank/DDBJ databases">
        <title>Genome analysis of strain PAMC 26577.</title>
        <authorList>
            <person name="Oh H.-M."/>
            <person name="Yang J.-A."/>
        </authorList>
    </citation>
    <scope>NUCLEOTIDE SEQUENCE [LARGE SCALE GENOMIC DNA]</scope>
    <source>
        <strain evidence="9 10">PAMC 26577</strain>
    </source>
</reference>
<dbReference type="SUPFAM" id="SSF52540">
    <property type="entry name" value="P-loop containing nucleoside triphosphate hydrolases"/>
    <property type="match status" value="2"/>
</dbReference>
<evidence type="ECO:0000256" key="6">
    <source>
        <dbReference type="ARBA" id="ARBA00022741"/>
    </source>
</evidence>
<evidence type="ECO:0000256" key="3">
    <source>
        <dbReference type="ARBA" id="ARBA00022519"/>
    </source>
</evidence>
<keyword evidence="1" id="KW-0813">Transport</keyword>
<dbReference type="Gene3D" id="3.40.50.300">
    <property type="entry name" value="P-loop containing nucleotide triphosphate hydrolases"/>
    <property type="match status" value="2"/>
</dbReference>
<dbReference type="InterPro" id="IPR027417">
    <property type="entry name" value="P-loop_NTPase"/>
</dbReference>
<keyword evidence="7 9" id="KW-0067">ATP-binding</keyword>
<dbReference type="InterPro" id="IPR003439">
    <property type="entry name" value="ABC_transporter-like_ATP-bd"/>
</dbReference>
<comment type="caution">
    <text evidence="9">The sequence shown here is derived from an EMBL/GenBank/DDBJ whole genome shotgun (WGS) entry which is preliminary data.</text>
</comment>
<keyword evidence="6" id="KW-0547">Nucleotide-binding</keyword>
<dbReference type="EMBL" id="NBTZ01000018">
    <property type="protein sequence ID" value="OTP79007.1"/>
    <property type="molecule type" value="Genomic_DNA"/>
</dbReference>
<evidence type="ECO:0000259" key="8">
    <source>
        <dbReference type="PROSITE" id="PS50893"/>
    </source>
</evidence>
<keyword evidence="3" id="KW-0997">Cell inner membrane</keyword>
<evidence type="ECO:0000256" key="1">
    <source>
        <dbReference type="ARBA" id="ARBA00022448"/>
    </source>
</evidence>
<keyword evidence="3" id="KW-0472">Membrane</keyword>
<dbReference type="CDD" id="cd03215">
    <property type="entry name" value="ABC_Carb_Monos_II"/>
    <property type="match status" value="1"/>
</dbReference>
<name>A0A242N5T3_CABSO</name>
<evidence type="ECO:0000313" key="9">
    <source>
        <dbReference type="EMBL" id="OTP79007.1"/>
    </source>
</evidence>
<dbReference type="RefSeq" id="WP_083638038.1">
    <property type="nucleotide sequence ID" value="NZ_MSRG01000071.1"/>
</dbReference>
<gene>
    <name evidence="9" type="ORF">PAMC26577_02650</name>
</gene>
<evidence type="ECO:0000256" key="5">
    <source>
        <dbReference type="ARBA" id="ARBA00022737"/>
    </source>
</evidence>
<keyword evidence="4" id="KW-0762">Sugar transport</keyword>